<protein>
    <submittedName>
        <fullName evidence="2">Uncharacterized protein</fullName>
    </submittedName>
</protein>
<keyword evidence="3" id="KW-1185">Reference proteome</keyword>
<feature type="chain" id="PRO_5022699699" evidence="1">
    <location>
        <begin position="35"/>
        <end position="79"/>
    </location>
</feature>
<accession>A0A5B8NMY8</accession>
<gene>
    <name evidence="2" type="ORF">FRE64_08070</name>
</gene>
<dbReference type="AlphaFoldDB" id="A0A5B8NMY8"/>
<dbReference type="EMBL" id="CP042326">
    <property type="protein sequence ID" value="QDZ39901.1"/>
    <property type="molecule type" value="Genomic_DNA"/>
</dbReference>
<evidence type="ECO:0000313" key="3">
    <source>
        <dbReference type="Proteomes" id="UP000318453"/>
    </source>
</evidence>
<keyword evidence="1" id="KW-0732">Signal</keyword>
<proteinExistence type="predicted"/>
<feature type="signal peptide" evidence="1">
    <location>
        <begin position="1"/>
        <end position="34"/>
    </location>
</feature>
<sequence>MKTQTFLKTIPLMSFSLIGILGLMGVLSTSSAQAGQARVTGASLVDDASTVSAVAGEAILSPGERFGDRPVLGVDTCNY</sequence>
<evidence type="ECO:0000313" key="2">
    <source>
        <dbReference type="EMBL" id="QDZ39901.1"/>
    </source>
</evidence>
<dbReference type="RefSeq" id="WP_146295497.1">
    <property type="nucleotide sequence ID" value="NZ_CP042326.1"/>
</dbReference>
<dbReference type="KEGG" id="enn:FRE64_08070"/>
<evidence type="ECO:0000256" key="1">
    <source>
        <dbReference type="SAM" id="SignalP"/>
    </source>
</evidence>
<organism evidence="2 3">
    <name type="scientific">Euhalothece natronophila Z-M001</name>
    <dbReference type="NCBI Taxonomy" id="522448"/>
    <lineage>
        <taxon>Bacteria</taxon>
        <taxon>Bacillati</taxon>
        <taxon>Cyanobacteriota</taxon>
        <taxon>Cyanophyceae</taxon>
        <taxon>Oscillatoriophycideae</taxon>
        <taxon>Chroococcales</taxon>
        <taxon>Halothecacae</taxon>
        <taxon>Halothece cluster</taxon>
        <taxon>Euhalothece</taxon>
    </lineage>
</organism>
<name>A0A5B8NMY8_9CHRO</name>
<reference evidence="2" key="1">
    <citation type="submission" date="2019-08" db="EMBL/GenBank/DDBJ databases">
        <title>Carotenoids and Carotenoid Binding Proteins in the Halophilic Cyanobacterium Euhalothece sp. ZM00.</title>
        <authorList>
            <person name="Cho S.M."/>
            <person name="Song J.Y."/>
            <person name="Park Y.-I."/>
        </authorList>
    </citation>
    <scope>NUCLEOTIDE SEQUENCE [LARGE SCALE GENOMIC DNA]</scope>
    <source>
        <strain evidence="2">Z-M001</strain>
    </source>
</reference>
<dbReference type="Proteomes" id="UP000318453">
    <property type="component" value="Chromosome"/>
</dbReference>